<organism evidence="1 2">
    <name type="scientific">Pontibacter actiniarum</name>
    <dbReference type="NCBI Taxonomy" id="323450"/>
    <lineage>
        <taxon>Bacteria</taxon>
        <taxon>Pseudomonadati</taxon>
        <taxon>Bacteroidota</taxon>
        <taxon>Cytophagia</taxon>
        <taxon>Cytophagales</taxon>
        <taxon>Hymenobacteraceae</taxon>
        <taxon>Pontibacter</taxon>
    </lineage>
</organism>
<reference evidence="2" key="1">
    <citation type="submission" date="2017-05" db="EMBL/GenBank/DDBJ databases">
        <authorList>
            <person name="Ray J."/>
            <person name="Price M."/>
            <person name="Deutschbauer A."/>
        </authorList>
    </citation>
    <scope>NUCLEOTIDE SEQUENCE [LARGE SCALE GENOMIC DNA]</scope>
    <source>
        <strain evidence="2">DSM 19842</strain>
    </source>
</reference>
<dbReference type="RefSeq" id="WP_025606660.1">
    <property type="nucleotide sequence ID" value="NZ_CP021235.1"/>
</dbReference>
<evidence type="ECO:0000313" key="1">
    <source>
        <dbReference type="EMBL" id="ARS35658.1"/>
    </source>
</evidence>
<gene>
    <name evidence="1" type="ORF">CA264_09515</name>
</gene>
<name>A0A1X9YS26_9BACT</name>
<proteinExistence type="predicted"/>
<keyword evidence="2" id="KW-1185">Reference proteome</keyword>
<evidence type="ECO:0000313" key="2">
    <source>
        <dbReference type="Proteomes" id="UP000266292"/>
    </source>
</evidence>
<dbReference type="Proteomes" id="UP000266292">
    <property type="component" value="Chromosome"/>
</dbReference>
<dbReference type="KEGG" id="pact:CA264_09515"/>
<accession>A0A1X9YS26</accession>
<sequence>MTTKTNNTAKPKAETDLASFPFAIPNTREIALAEKQSKDLLFSLLQKCLVDQQADKAPMNSLFSISKVNFL</sequence>
<protein>
    <submittedName>
        <fullName evidence="1">Uncharacterized protein</fullName>
    </submittedName>
</protein>
<dbReference type="EMBL" id="CP021235">
    <property type="protein sequence ID" value="ARS35658.1"/>
    <property type="molecule type" value="Genomic_DNA"/>
</dbReference>
<dbReference type="AlphaFoldDB" id="A0A1X9YS26"/>